<dbReference type="PANTHER" id="PTHR30409">
    <property type="entry name" value="CARBAMATE KINASE"/>
    <property type="match status" value="1"/>
</dbReference>
<dbReference type="AlphaFoldDB" id="A0A0Q0XLE8"/>
<evidence type="ECO:0000256" key="1">
    <source>
        <dbReference type="ARBA" id="ARBA00011066"/>
    </source>
</evidence>
<dbReference type="EMBL" id="LKBG01000044">
    <property type="protein sequence ID" value="KQB36177.1"/>
    <property type="molecule type" value="Genomic_DNA"/>
</dbReference>
<dbReference type="InterPro" id="IPR003964">
    <property type="entry name" value="Carb_kinase"/>
</dbReference>
<keyword evidence="4 6" id="KW-0418">Kinase</keyword>
<proteinExistence type="inferred from homology"/>
<reference evidence="6 7" key="1">
    <citation type="submission" date="2015-09" db="EMBL/GenBank/DDBJ databases">
        <title>Heavy metals and arsenic resistance mechanisms in polyextremophilic archaea of the family Ferroplasmaceae.</title>
        <authorList>
            <person name="Bulaev A.G."/>
            <person name="Kanygina A.V."/>
        </authorList>
    </citation>
    <scope>NUCLEOTIDE SEQUENCE [LARGE SCALE GENOMIC DNA]</scope>
    <source>
        <strain evidence="6 7">VT</strain>
    </source>
</reference>
<evidence type="ECO:0000256" key="2">
    <source>
        <dbReference type="ARBA" id="ARBA00020752"/>
    </source>
</evidence>
<organism evidence="6 7">
    <name type="scientific">Acidiplasma aeolicum</name>
    <dbReference type="NCBI Taxonomy" id="507754"/>
    <lineage>
        <taxon>Archaea</taxon>
        <taxon>Methanobacteriati</taxon>
        <taxon>Thermoplasmatota</taxon>
        <taxon>Thermoplasmata</taxon>
        <taxon>Thermoplasmatales</taxon>
        <taxon>Ferroplasmaceae</taxon>
        <taxon>Acidiplasma</taxon>
    </lineage>
</organism>
<keyword evidence="7" id="KW-1185">Reference proteome</keyword>
<gene>
    <name evidence="6" type="ORF">AOG54_07935</name>
</gene>
<evidence type="ECO:0000256" key="4">
    <source>
        <dbReference type="ARBA" id="ARBA00022777"/>
    </source>
</evidence>
<dbReference type="InterPro" id="IPR036393">
    <property type="entry name" value="AceGlu_kinase-like_sf"/>
</dbReference>
<dbReference type="GO" id="GO:0019546">
    <property type="term" value="P:L-arginine deiminase pathway"/>
    <property type="evidence" value="ECO:0007669"/>
    <property type="project" value="TreeGrafter"/>
</dbReference>
<name>A0A0Q0XLE8_9ARCH</name>
<dbReference type="OrthoDB" id="31128at2157"/>
<evidence type="ECO:0000259" key="5">
    <source>
        <dbReference type="Pfam" id="PF00696"/>
    </source>
</evidence>
<dbReference type="GO" id="GO:0005829">
    <property type="term" value="C:cytosol"/>
    <property type="evidence" value="ECO:0007669"/>
    <property type="project" value="TreeGrafter"/>
</dbReference>
<evidence type="ECO:0000313" key="7">
    <source>
        <dbReference type="Proteomes" id="UP000050320"/>
    </source>
</evidence>
<dbReference type="InterPro" id="IPR001048">
    <property type="entry name" value="Asp/Glu/Uridylate_kinase"/>
</dbReference>
<dbReference type="Gene3D" id="3.40.1160.10">
    <property type="entry name" value="Acetylglutamate kinase-like"/>
    <property type="match status" value="1"/>
</dbReference>
<dbReference type="PRINTS" id="PR01469">
    <property type="entry name" value="CARBMTKINASE"/>
</dbReference>
<dbReference type="Proteomes" id="UP000050320">
    <property type="component" value="Unassembled WGS sequence"/>
</dbReference>
<evidence type="ECO:0000313" key="6">
    <source>
        <dbReference type="EMBL" id="KQB36177.1"/>
    </source>
</evidence>
<evidence type="ECO:0000256" key="3">
    <source>
        <dbReference type="ARBA" id="ARBA00022679"/>
    </source>
</evidence>
<dbReference type="GO" id="GO:0008804">
    <property type="term" value="F:carbamate kinase activity"/>
    <property type="evidence" value="ECO:0007669"/>
    <property type="project" value="InterPro"/>
</dbReference>
<dbReference type="Pfam" id="PF00696">
    <property type="entry name" value="AA_kinase"/>
    <property type="match status" value="1"/>
</dbReference>
<feature type="domain" description="Aspartate/glutamate/uridylate kinase" evidence="5">
    <location>
        <begin position="3"/>
        <end position="202"/>
    </location>
</feature>
<comment type="caution">
    <text evidence="6">The sequence shown here is derived from an EMBL/GenBank/DDBJ whole genome shotgun (WGS) entry which is preliminary data.</text>
</comment>
<dbReference type="SUPFAM" id="SSF53633">
    <property type="entry name" value="Carbamate kinase-like"/>
    <property type="match status" value="1"/>
</dbReference>
<sequence length="203" mass="21877">MGRIVIALGGNALDNGKSTIDEQIRKANDTFSMLSEIINSNDCAVTYGNGPQVGEIYTRAGYPLYMAGAMSQGFLLHILYMAYKTLEENKILKKSAVPLITHTKINPEKFTMKPIGPFFDHKIDDSYAMEIGKGYRKMVKSPEPLGILEKDSILSMISNGYVPVAVGGGGIPVTDNQNGYNGFDGVIDKDLSSSLLATSIGAS</sequence>
<protein>
    <recommendedName>
        <fullName evidence="2">Carbamate kinase</fullName>
    </recommendedName>
</protein>
<keyword evidence="3" id="KW-0808">Transferase</keyword>
<dbReference type="PANTHER" id="PTHR30409:SF1">
    <property type="entry name" value="CARBAMATE KINASE-RELATED"/>
    <property type="match status" value="1"/>
</dbReference>
<comment type="similarity">
    <text evidence="1">Belongs to the carbamate kinase family.</text>
</comment>
<dbReference type="RefSeq" id="WP_055032322.1">
    <property type="nucleotide sequence ID" value="NZ_LKBG01000044.1"/>
</dbReference>
<feature type="non-terminal residue" evidence="6">
    <location>
        <position position="203"/>
    </location>
</feature>
<accession>A0A0Q0XLE8</accession>